<dbReference type="PANTHER" id="PTHR33294:SF5">
    <property type="entry name" value="AWPM-19-LIKE FAMILY PROTEIN"/>
    <property type="match status" value="1"/>
</dbReference>
<dbReference type="Proteomes" id="UP000244005">
    <property type="component" value="Unassembled WGS sequence"/>
</dbReference>
<feature type="transmembrane region" description="Helical" evidence="1">
    <location>
        <begin position="81"/>
        <end position="102"/>
    </location>
</feature>
<dbReference type="Gramene" id="Mp3g05060.1">
    <property type="protein sequence ID" value="Mp3g05060.1.cds1"/>
    <property type="gene ID" value="Mp3g05060"/>
</dbReference>
<keyword evidence="1" id="KW-1133">Transmembrane helix</keyword>
<dbReference type="AlphaFoldDB" id="A0A2R6XCR8"/>
<feature type="transmembrane region" description="Helical" evidence="1">
    <location>
        <begin position="122"/>
        <end position="145"/>
    </location>
</feature>
<name>A0A2R6XCR8_MARPO</name>
<dbReference type="InterPro" id="IPR008390">
    <property type="entry name" value="AWPM-19"/>
</dbReference>
<dbReference type="OrthoDB" id="10481076at2759"/>
<keyword evidence="1" id="KW-0812">Transmembrane</keyword>
<reference evidence="3" key="1">
    <citation type="journal article" date="2017" name="Cell">
        <title>Insights into land plant evolution garnered from the Marchantia polymorpha genome.</title>
        <authorList>
            <person name="Bowman J.L."/>
            <person name="Kohchi T."/>
            <person name="Yamato K.T."/>
            <person name="Jenkins J."/>
            <person name="Shu S."/>
            <person name="Ishizaki K."/>
            <person name="Yamaoka S."/>
            <person name="Nishihama R."/>
            <person name="Nakamura Y."/>
            <person name="Berger F."/>
            <person name="Adam C."/>
            <person name="Aki S.S."/>
            <person name="Althoff F."/>
            <person name="Araki T."/>
            <person name="Arteaga-Vazquez M.A."/>
            <person name="Balasubrmanian S."/>
            <person name="Barry K."/>
            <person name="Bauer D."/>
            <person name="Boehm C.R."/>
            <person name="Briginshaw L."/>
            <person name="Caballero-Perez J."/>
            <person name="Catarino B."/>
            <person name="Chen F."/>
            <person name="Chiyoda S."/>
            <person name="Chovatia M."/>
            <person name="Davies K.M."/>
            <person name="Delmans M."/>
            <person name="Demura T."/>
            <person name="Dierschke T."/>
            <person name="Dolan L."/>
            <person name="Dorantes-Acosta A.E."/>
            <person name="Eklund D.M."/>
            <person name="Florent S.N."/>
            <person name="Flores-Sandoval E."/>
            <person name="Fujiyama A."/>
            <person name="Fukuzawa H."/>
            <person name="Galik B."/>
            <person name="Grimanelli D."/>
            <person name="Grimwood J."/>
            <person name="Grossniklaus U."/>
            <person name="Hamada T."/>
            <person name="Haseloff J."/>
            <person name="Hetherington A.J."/>
            <person name="Higo A."/>
            <person name="Hirakawa Y."/>
            <person name="Hundley H.N."/>
            <person name="Ikeda Y."/>
            <person name="Inoue K."/>
            <person name="Inoue S.I."/>
            <person name="Ishida S."/>
            <person name="Jia Q."/>
            <person name="Kakita M."/>
            <person name="Kanazawa T."/>
            <person name="Kawai Y."/>
            <person name="Kawashima T."/>
            <person name="Kennedy M."/>
            <person name="Kinose K."/>
            <person name="Kinoshita T."/>
            <person name="Kohara Y."/>
            <person name="Koide E."/>
            <person name="Komatsu K."/>
            <person name="Kopischke S."/>
            <person name="Kubo M."/>
            <person name="Kyozuka J."/>
            <person name="Lagercrantz U."/>
            <person name="Lin S.S."/>
            <person name="Lindquist E."/>
            <person name="Lipzen A.M."/>
            <person name="Lu C.W."/>
            <person name="De Luna E."/>
            <person name="Martienssen R.A."/>
            <person name="Minamino N."/>
            <person name="Mizutani M."/>
            <person name="Mizutani M."/>
            <person name="Mochizuki N."/>
            <person name="Monte I."/>
            <person name="Mosher R."/>
            <person name="Nagasaki H."/>
            <person name="Nakagami H."/>
            <person name="Naramoto S."/>
            <person name="Nishitani K."/>
            <person name="Ohtani M."/>
            <person name="Okamoto T."/>
            <person name="Okumura M."/>
            <person name="Phillips J."/>
            <person name="Pollak B."/>
            <person name="Reinders A."/>
            <person name="Rovekamp M."/>
            <person name="Sano R."/>
            <person name="Sawa S."/>
            <person name="Schmid M.W."/>
            <person name="Shirakawa M."/>
            <person name="Solano R."/>
            <person name="Spunde A."/>
            <person name="Suetsugu N."/>
            <person name="Sugano S."/>
            <person name="Sugiyama A."/>
            <person name="Sun R."/>
            <person name="Suzuki Y."/>
            <person name="Takenaka M."/>
            <person name="Takezawa D."/>
            <person name="Tomogane H."/>
            <person name="Tsuzuki M."/>
            <person name="Ueda T."/>
            <person name="Umeda M."/>
            <person name="Ward J.M."/>
            <person name="Watanabe Y."/>
            <person name="Yazaki K."/>
            <person name="Yokoyama R."/>
            <person name="Yoshitake Y."/>
            <person name="Yotsui I."/>
            <person name="Zachgo S."/>
            <person name="Schmutz J."/>
        </authorList>
    </citation>
    <scope>NUCLEOTIDE SEQUENCE [LARGE SCALE GENOMIC DNA]</scope>
    <source>
        <strain evidence="3">Tak-1</strain>
    </source>
</reference>
<sequence length="158" mass="16423">MSSSGLQRIHVCIVVIPMFFLALIIIGLAGAAFEDAFSPTKVIVVNQVSATLMSYAIPAGTVALAAAIAGASFSMGKTESWISSAVALSLALVAWAFGLIIFGFACKQSSVGGELAGKLKGLSGMCIILFFVETIYIAVLNTVVYPSAHPQPQIQPQI</sequence>
<evidence type="ECO:0000256" key="1">
    <source>
        <dbReference type="SAM" id="Phobius"/>
    </source>
</evidence>
<feature type="transmembrane region" description="Helical" evidence="1">
    <location>
        <begin position="12"/>
        <end position="33"/>
    </location>
</feature>
<dbReference type="Pfam" id="PF05512">
    <property type="entry name" value="AWPM-19"/>
    <property type="match status" value="1"/>
</dbReference>
<feature type="transmembrane region" description="Helical" evidence="1">
    <location>
        <begin position="53"/>
        <end position="74"/>
    </location>
</feature>
<accession>A0A2R6XCR8</accession>
<evidence type="ECO:0000313" key="2">
    <source>
        <dbReference type="EMBL" id="PTQ43914.1"/>
    </source>
</evidence>
<gene>
    <name evidence="2" type="ORF">MARPO_0022s0022</name>
</gene>
<keyword evidence="1" id="KW-0472">Membrane</keyword>
<protein>
    <submittedName>
        <fullName evidence="2">Uncharacterized protein</fullName>
    </submittedName>
</protein>
<evidence type="ECO:0000313" key="3">
    <source>
        <dbReference type="Proteomes" id="UP000244005"/>
    </source>
</evidence>
<keyword evidence="3" id="KW-1185">Reference proteome</keyword>
<proteinExistence type="predicted"/>
<dbReference type="EMBL" id="KZ772694">
    <property type="protein sequence ID" value="PTQ43914.1"/>
    <property type="molecule type" value="Genomic_DNA"/>
</dbReference>
<dbReference type="PANTHER" id="PTHR33294">
    <property type="entry name" value="AWPM-19-LIKE FAMILY PROTEIN"/>
    <property type="match status" value="1"/>
</dbReference>
<organism evidence="2 3">
    <name type="scientific">Marchantia polymorpha</name>
    <name type="common">Common liverwort</name>
    <name type="synonym">Marchantia aquatica</name>
    <dbReference type="NCBI Taxonomy" id="3197"/>
    <lineage>
        <taxon>Eukaryota</taxon>
        <taxon>Viridiplantae</taxon>
        <taxon>Streptophyta</taxon>
        <taxon>Embryophyta</taxon>
        <taxon>Marchantiophyta</taxon>
        <taxon>Marchantiopsida</taxon>
        <taxon>Marchantiidae</taxon>
        <taxon>Marchantiales</taxon>
        <taxon>Marchantiaceae</taxon>
        <taxon>Marchantia</taxon>
    </lineage>
</organism>